<dbReference type="AlphaFoldDB" id="A0A8H7PX90"/>
<feature type="compositionally biased region" description="Polar residues" evidence="1">
    <location>
        <begin position="73"/>
        <end position="92"/>
    </location>
</feature>
<feature type="region of interest" description="Disordered" evidence="1">
    <location>
        <begin position="29"/>
        <end position="105"/>
    </location>
</feature>
<organism evidence="2 3">
    <name type="scientific">Mortierella isabellina</name>
    <name type="common">Filamentous fungus</name>
    <name type="synonym">Umbelopsis isabellina</name>
    <dbReference type="NCBI Taxonomy" id="91625"/>
    <lineage>
        <taxon>Eukaryota</taxon>
        <taxon>Fungi</taxon>
        <taxon>Fungi incertae sedis</taxon>
        <taxon>Mucoromycota</taxon>
        <taxon>Mucoromycotina</taxon>
        <taxon>Umbelopsidomycetes</taxon>
        <taxon>Umbelopsidales</taxon>
        <taxon>Umbelopsidaceae</taxon>
        <taxon>Umbelopsis</taxon>
    </lineage>
</organism>
<sequence length="105" mass="11447">MNIAKTTTVFRSIVGTAPRMVVRSYSMIPSTPHHKAEGVESLSESGGDNNAFFLKSMYERDDSRGSPEDHHQTIGSQSGTQAHQVQASQGSHESLAPRVNTVFED</sequence>
<reference evidence="2" key="1">
    <citation type="submission" date="2020-12" db="EMBL/GenBank/DDBJ databases">
        <title>Metabolic potential, ecology and presence of endohyphal bacteria is reflected in genomic diversity of Mucoromycotina.</title>
        <authorList>
            <person name="Muszewska A."/>
            <person name="Okrasinska A."/>
            <person name="Steczkiewicz K."/>
            <person name="Drgas O."/>
            <person name="Orlowska M."/>
            <person name="Perlinska-Lenart U."/>
            <person name="Aleksandrzak-Piekarczyk T."/>
            <person name="Szatraj K."/>
            <person name="Zielenkiewicz U."/>
            <person name="Pilsyk S."/>
            <person name="Malc E."/>
            <person name="Mieczkowski P."/>
            <person name="Kruszewska J.S."/>
            <person name="Biernat P."/>
            <person name="Pawlowska J."/>
        </authorList>
    </citation>
    <scope>NUCLEOTIDE SEQUENCE</scope>
    <source>
        <strain evidence="2">WA0000067209</strain>
    </source>
</reference>
<proteinExistence type="predicted"/>
<accession>A0A8H7PX90</accession>
<dbReference type="OrthoDB" id="2404892at2759"/>
<dbReference type="Proteomes" id="UP000654370">
    <property type="component" value="Unassembled WGS sequence"/>
</dbReference>
<keyword evidence="3" id="KW-1185">Reference proteome</keyword>
<protein>
    <submittedName>
        <fullName evidence="2">Uncharacterized protein</fullName>
    </submittedName>
</protein>
<evidence type="ECO:0000313" key="2">
    <source>
        <dbReference type="EMBL" id="KAG2182309.1"/>
    </source>
</evidence>
<comment type="caution">
    <text evidence="2">The sequence shown here is derived from an EMBL/GenBank/DDBJ whole genome shotgun (WGS) entry which is preliminary data.</text>
</comment>
<feature type="compositionally biased region" description="Basic and acidic residues" evidence="1">
    <location>
        <begin position="57"/>
        <end position="72"/>
    </location>
</feature>
<dbReference type="EMBL" id="JAEPQZ010000004">
    <property type="protein sequence ID" value="KAG2182309.1"/>
    <property type="molecule type" value="Genomic_DNA"/>
</dbReference>
<name>A0A8H7PX90_MORIS</name>
<evidence type="ECO:0000256" key="1">
    <source>
        <dbReference type="SAM" id="MobiDB-lite"/>
    </source>
</evidence>
<evidence type="ECO:0000313" key="3">
    <source>
        <dbReference type="Proteomes" id="UP000654370"/>
    </source>
</evidence>
<gene>
    <name evidence="2" type="ORF">INT43_007236</name>
</gene>